<evidence type="ECO:0000256" key="1">
    <source>
        <dbReference type="SAM" id="MobiDB-lite"/>
    </source>
</evidence>
<keyword evidence="2" id="KW-1133">Transmembrane helix</keyword>
<gene>
    <name evidence="3" type="ORF">VSS16_35560</name>
</gene>
<feature type="compositionally biased region" description="Low complexity" evidence="1">
    <location>
        <begin position="44"/>
        <end position="55"/>
    </location>
</feature>
<accession>A0ABV5EMS3</accession>
<evidence type="ECO:0000313" key="3">
    <source>
        <dbReference type="EMBL" id="MFB8777963.1"/>
    </source>
</evidence>
<feature type="transmembrane region" description="Helical" evidence="2">
    <location>
        <begin position="17"/>
        <end position="37"/>
    </location>
</feature>
<keyword evidence="4" id="KW-1185">Reference proteome</keyword>
<keyword evidence="2" id="KW-0812">Transmembrane</keyword>
<dbReference type="RefSeq" id="WP_376736392.1">
    <property type="nucleotide sequence ID" value="NZ_JAYMRP010000064.1"/>
</dbReference>
<comment type="caution">
    <text evidence="3">The sequence shown here is derived from an EMBL/GenBank/DDBJ whole genome shotgun (WGS) entry which is preliminary data.</text>
</comment>
<evidence type="ECO:0000256" key="2">
    <source>
        <dbReference type="SAM" id="Phobius"/>
    </source>
</evidence>
<organism evidence="3 4">
    <name type="scientific">Streptomyces broussonetiae</name>
    <dbReference type="NCBI Taxonomy" id="2686304"/>
    <lineage>
        <taxon>Bacteria</taxon>
        <taxon>Bacillati</taxon>
        <taxon>Actinomycetota</taxon>
        <taxon>Actinomycetes</taxon>
        <taxon>Kitasatosporales</taxon>
        <taxon>Streptomycetaceae</taxon>
        <taxon>Streptomyces</taxon>
    </lineage>
</organism>
<sequence length="144" mass="14696">MSARHRLPKPPKPDGDGVFAGIVLLTANLLGLGVIVAGQTPHSASAAVALDAPPAQETPDAGPVTAKKDSGPAHAAFAPEGGEARVPRRGLHHRPVPPGEQWPGRDGTAPPDPPDSTVNFRGFAAPYESGSGSSNRPRNAITDV</sequence>
<proteinExistence type="predicted"/>
<name>A0ABV5EMS3_9ACTN</name>
<feature type="region of interest" description="Disordered" evidence="1">
    <location>
        <begin position="44"/>
        <end position="144"/>
    </location>
</feature>
<protein>
    <submittedName>
        <fullName evidence="3">Uncharacterized protein</fullName>
    </submittedName>
</protein>
<reference evidence="3 4" key="1">
    <citation type="submission" date="2024-01" db="EMBL/GenBank/DDBJ databases">
        <title>Genome mining of biosynthetic gene clusters to explore secondary metabolites of Streptomyces sp.</title>
        <authorList>
            <person name="Baig A."/>
            <person name="Ajitkumar Shintre N."/>
            <person name="Kumar H."/>
            <person name="Anbarasu A."/>
            <person name="Ramaiah S."/>
        </authorList>
    </citation>
    <scope>NUCLEOTIDE SEQUENCE [LARGE SCALE GENOMIC DNA]</scope>
    <source>
        <strain evidence="3 4">A57</strain>
    </source>
</reference>
<evidence type="ECO:0000313" key="4">
    <source>
        <dbReference type="Proteomes" id="UP001585080"/>
    </source>
</evidence>
<dbReference type="EMBL" id="JAYMRP010000064">
    <property type="protein sequence ID" value="MFB8777963.1"/>
    <property type="molecule type" value="Genomic_DNA"/>
</dbReference>
<dbReference type="Proteomes" id="UP001585080">
    <property type="component" value="Unassembled WGS sequence"/>
</dbReference>
<keyword evidence="2" id="KW-0472">Membrane</keyword>